<name>A0A376ZXY0_ECOLX</name>
<protein>
    <submittedName>
        <fullName evidence="2">Uncharacterized protein</fullName>
    </submittedName>
</protein>
<proteinExistence type="predicted"/>
<accession>A0A376ZXY0</accession>
<feature type="compositionally biased region" description="Polar residues" evidence="1">
    <location>
        <begin position="1"/>
        <end position="10"/>
    </location>
</feature>
<evidence type="ECO:0000313" key="3">
    <source>
        <dbReference type="Proteomes" id="UP000254495"/>
    </source>
</evidence>
<organism evidence="2 3">
    <name type="scientific">Escherichia coli</name>
    <dbReference type="NCBI Taxonomy" id="562"/>
    <lineage>
        <taxon>Bacteria</taxon>
        <taxon>Pseudomonadati</taxon>
        <taxon>Pseudomonadota</taxon>
        <taxon>Gammaproteobacteria</taxon>
        <taxon>Enterobacterales</taxon>
        <taxon>Enterobacteriaceae</taxon>
        <taxon>Escherichia</taxon>
    </lineage>
</organism>
<dbReference type="Proteomes" id="UP000254495">
    <property type="component" value="Unassembled WGS sequence"/>
</dbReference>
<evidence type="ECO:0000256" key="1">
    <source>
        <dbReference type="SAM" id="MobiDB-lite"/>
    </source>
</evidence>
<dbReference type="AlphaFoldDB" id="A0A376ZXY0"/>
<feature type="region of interest" description="Disordered" evidence="1">
    <location>
        <begin position="1"/>
        <end position="22"/>
    </location>
</feature>
<gene>
    <name evidence="2" type="ORF">NCTC9077_06341</name>
</gene>
<dbReference type="EMBL" id="UGCU01000002">
    <property type="protein sequence ID" value="STK80066.1"/>
    <property type="molecule type" value="Genomic_DNA"/>
</dbReference>
<reference evidence="2 3" key="1">
    <citation type="submission" date="2018-06" db="EMBL/GenBank/DDBJ databases">
        <authorList>
            <consortium name="Pathogen Informatics"/>
            <person name="Doyle S."/>
        </authorList>
    </citation>
    <scope>NUCLEOTIDE SEQUENCE [LARGE SCALE GENOMIC DNA]</scope>
    <source>
        <strain evidence="2 3">NCTC9077</strain>
    </source>
</reference>
<evidence type="ECO:0000313" key="2">
    <source>
        <dbReference type="EMBL" id="STK80066.1"/>
    </source>
</evidence>
<sequence length="123" mass="13926">MPLSAGNTVGIQPVTDEWRAGPSDGREAFPEIKPVIVVALAFIVLCDQLKLPGFIDVQRTSSHDVQPIGVLQAGLGVIKQGGIRRYRQTSRQISDMPRKDVRRYAHFRRRQLRQCVHRDLYCC</sequence>